<dbReference type="Proteomes" id="UP000053780">
    <property type="component" value="Unassembled WGS sequence"/>
</dbReference>
<proteinExistence type="predicted"/>
<feature type="chain" id="PRO_5012587769" evidence="2">
    <location>
        <begin position="16"/>
        <end position="412"/>
    </location>
</feature>
<feature type="signal peptide" evidence="2">
    <location>
        <begin position="1"/>
        <end position="15"/>
    </location>
</feature>
<accession>T0LB32</accession>
<keyword evidence="2" id="KW-0732">Signal</keyword>
<gene>
    <name evidence="3" type="ORF">NAPIS_ORF00851</name>
</gene>
<dbReference type="HOGENOM" id="CLU_667467_0_0_1"/>
<name>T0LB32_9MICR</name>
<dbReference type="VEuPathDB" id="MicrosporidiaDB:NAPIS_ORF00851"/>
<evidence type="ECO:0000313" key="3">
    <source>
        <dbReference type="EMBL" id="EQB61573.1"/>
    </source>
</evidence>
<sequence length="412" mass="47902">MIVCAITVLIYVACAFYFNDNSIKITTSKINKLDIDKNIDALRKEIGEYSDDQLKAIIISTAICSRIEITKKNNKNKFEIVDNFRFSLKNFVFSDKMGLEYVFNNNWIEHKYIKMFFYKMKLKGSNVNVNSKYFDGLSKFASLLYMEMKKVDDEIKKIVEDTKIEIVEENTKKYNIDHDGNYNGYSKNIRNMKCIDFVWGFYIPYITNRIPKKYSVLVVDSFNFNVCTCQYILYTSSYYLICFLCENRINSFDDLQCTECNNNINSKYCQGCGPDIFVLDKKNKEILIVEVGITNQDLLTIVENEKLRKYDILANELGLIYKSKTKIIPYVMTWDGVVTTYHKRYVKELGIQPSLEAYIQSVVLKKTLERITMDPINNNRGDILNPEDLTDSNTGKVKNSHIISSVPEHEAS</sequence>
<organism evidence="3 4">
    <name type="scientific">Vairimorpha apis BRL 01</name>
    <dbReference type="NCBI Taxonomy" id="1037528"/>
    <lineage>
        <taxon>Eukaryota</taxon>
        <taxon>Fungi</taxon>
        <taxon>Fungi incertae sedis</taxon>
        <taxon>Microsporidia</taxon>
        <taxon>Nosematidae</taxon>
        <taxon>Vairimorpha</taxon>
    </lineage>
</organism>
<feature type="compositionally biased region" description="Polar residues" evidence="1">
    <location>
        <begin position="391"/>
        <end position="403"/>
    </location>
</feature>
<reference evidence="3 4" key="1">
    <citation type="journal article" date="2013" name="BMC Genomics">
        <title>Genome sequencing and comparative genomics of honey bee microsporidia, Nosema apis reveal novel insights into host-parasite interactions.</title>
        <authorList>
            <person name="Chen Yp."/>
            <person name="Pettis J.S."/>
            <person name="Zhao Y."/>
            <person name="Liu X."/>
            <person name="Tallon L.J."/>
            <person name="Sadzewicz L.D."/>
            <person name="Li R."/>
            <person name="Zheng H."/>
            <person name="Huang S."/>
            <person name="Zhang X."/>
            <person name="Hamilton M.C."/>
            <person name="Pernal S.F."/>
            <person name="Melathopoulos A.P."/>
            <person name="Yan X."/>
            <person name="Evans J.D."/>
        </authorList>
    </citation>
    <scope>NUCLEOTIDE SEQUENCE [LARGE SCALE GENOMIC DNA]</scope>
    <source>
        <strain evidence="3 4">BRL 01</strain>
    </source>
</reference>
<evidence type="ECO:0000256" key="1">
    <source>
        <dbReference type="SAM" id="MobiDB-lite"/>
    </source>
</evidence>
<keyword evidence="4" id="KW-1185">Reference proteome</keyword>
<evidence type="ECO:0000256" key="2">
    <source>
        <dbReference type="SAM" id="SignalP"/>
    </source>
</evidence>
<evidence type="ECO:0000313" key="4">
    <source>
        <dbReference type="Proteomes" id="UP000053780"/>
    </source>
</evidence>
<protein>
    <submittedName>
        <fullName evidence="3">Uncharacterized protein</fullName>
    </submittedName>
</protein>
<dbReference type="AlphaFoldDB" id="T0LB32"/>
<feature type="region of interest" description="Disordered" evidence="1">
    <location>
        <begin position="382"/>
        <end position="412"/>
    </location>
</feature>
<dbReference type="EMBL" id="KE647121">
    <property type="protein sequence ID" value="EQB61573.1"/>
    <property type="molecule type" value="Genomic_DNA"/>
</dbReference>